<dbReference type="InterPro" id="IPR050187">
    <property type="entry name" value="Lipid_Phosphate_FormReg"/>
</dbReference>
<proteinExistence type="predicted"/>
<name>A0A0B1TEU3_OESDE</name>
<dbReference type="Proteomes" id="UP000053660">
    <property type="component" value="Unassembled WGS sequence"/>
</dbReference>
<evidence type="ECO:0000313" key="1">
    <source>
        <dbReference type="EMBL" id="KHJ95784.1"/>
    </source>
</evidence>
<reference evidence="1 2" key="1">
    <citation type="submission" date="2014-03" db="EMBL/GenBank/DDBJ databases">
        <title>Draft genome of the hookworm Oesophagostomum dentatum.</title>
        <authorList>
            <person name="Mitreva M."/>
        </authorList>
    </citation>
    <scope>NUCLEOTIDE SEQUENCE [LARGE SCALE GENOMIC DNA]</scope>
    <source>
        <strain evidence="1 2">OD-Hann</strain>
    </source>
</reference>
<dbReference type="Gene3D" id="2.60.200.40">
    <property type="match status" value="2"/>
</dbReference>
<dbReference type="PANTHER" id="PTHR12358:SF112">
    <property type="entry name" value="LD11247P-RELATED"/>
    <property type="match status" value="1"/>
</dbReference>
<dbReference type="GO" id="GO:0005737">
    <property type="term" value="C:cytoplasm"/>
    <property type="evidence" value="ECO:0007669"/>
    <property type="project" value="TreeGrafter"/>
</dbReference>
<evidence type="ECO:0000313" key="2">
    <source>
        <dbReference type="Proteomes" id="UP000053660"/>
    </source>
</evidence>
<organism evidence="1 2">
    <name type="scientific">Oesophagostomum dentatum</name>
    <name type="common">Nodular worm</name>
    <dbReference type="NCBI Taxonomy" id="61180"/>
    <lineage>
        <taxon>Eukaryota</taxon>
        <taxon>Metazoa</taxon>
        <taxon>Ecdysozoa</taxon>
        <taxon>Nematoda</taxon>
        <taxon>Chromadorea</taxon>
        <taxon>Rhabditida</taxon>
        <taxon>Rhabditina</taxon>
        <taxon>Rhabditomorpha</taxon>
        <taxon>Strongyloidea</taxon>
        <taxon>Strongylidae</taxon>
        <taxon>Oesophagostomum</taxon>
    </lineage>
</organism>
<dbReference type="GO" id="GO:0001727">
    <property type="term" value="F:lipid kinase activity"/>
    <property type="evidence" value="ECO:0007669"/>
    <property type="project" value="TreeGrafter"/>
</dbReference>
<dbReference type="EMBL" id="KN549850">
    <property type="protein sequence ID" value="KHJ95784.1"/>
    <property type="molecule type" value="Genomic_DNA"/>
</dbReference>
<gene>
    <name evidence="1" type="ORF">OESDEN_04267</name>
</gene>
<dbReference type="SUPFAM" id="SSF111331">
    <property type="entry name" value="NAD kinase/diacylglycerol kinase-like"/>
    <property type="match status" value="1"/>
</dbReference>
<dbReference type="InterPro" id="IPR016064">
    <property type="entry name" value="NAD/diacylglycerol_kinase_sf"/>
</dbReference>
<feature type="non-terminal residue" evidence="1">
    <location>
        <position position="1"/>
    </location>
</feature>
<sequence length="260" mass="29504">LKISEATQSRITSPSFLPFTDLRTYRGRLAYKSYVGGKRNANANYDIYAKTIGERMLAMPETSSSDDVSLSRRPLDDAWRPMHSERVTDVEDKIPDDWTVVEDEFVSVYAVTLSHISNEGPFAPKAVMDDDRIYLTYILRKDLKSRFNLIKYLSSIEVQKHLDLPFVKVPVEINLVLKSRFNLIKYLSSIEVQKHLDLPFVKAIEVSAFRLEPLDSGSYLVLDGEAIDAKQIQATTTTLKTALLALNIFLCLSLQITTSF</sequence>
<dbReference type="OrthoDB" id="3853857at2759"/>
<dbReference type="GO" id="GO:0046512">
    <property type="term" value="P:sphingosine biosynthetic process"/>
    <property type="evidence" value="ECO:0007669"/>
    <property type="project" value="TreeGrafter"/>
</dbReference>
<dbReference type="PANTHER" id="PTHR12358">
    <property type="entry name" value="SPHINGOSINE KINASE"/>
    <property type="match status" value="1"/>
</dbReference>
<dbReference type="AlphaFoldDB" id="A0A0B1TEU3"/>
<protein>
    <submittedName>
        <fullName evidence="1">Uncharacterized protein</fullName>
    </submittedName>
</protein>
<keyword evidence="2" id="KW-1185">Reference proteome</keyword>
<accession>A0A0B1TEU3</accession>
<dbReference type="GO" id="GO:0016020">
    <property type="term" value="C:membrane"/>
    <property type="evidence" value="ECO:0007669"/>
    <property type="project" value="TreeGrafter"/>
</dbReference>